<gene>
    <name evidence="2" type="ORF">HT102_00665</name>
</gene>
<proteinExistence type="predicted"/>
<evidence type="ECO:0000313" key="3">
    <source>
        <dbReference type="Proteomes" id="UP000642993"/>
    </source>
</evidence>
<dbReference type="RefSeq" id="WP_192037493.1">
    <property type="nucleotide sequence ID" value="NZ_JACYWE010000001.1"/>
</dbReference>
<dbReference type="Proteomes" id="UP000642993">
    <property type="component" value="Unassembled WGS sequence"/>
</dbReference>
<name>A0A927J9H5_9ACTN</name>
<dbReference type="InterPro" id="IPR013108">
    <property type="entry name" value="Amidohydro_3"/>
</dbReference>
<evidence type="ECO:0000313" key="2">
    <source>
        <dbReference type="EMBL" id="MBD8505000.1"/>
    </source>
</evidence>
<evidence type="ECO:0000259" key="1">
    <source>
        <dbReference type="Pfam" id="PF07969"/>
    </source>
</evidence>
<accession>A0A927J9H5</accession>
<dbReference type="AlphaFoldDB" id="A0A927J9H5"/>
<dbReference type="InterPro" id="IPR011059">
    <property type="entry name" value="Metal-dep_hydrolase_composite"/>
</dbReference>
<dbReference type="SUPFAM" id="SSF51338">
    <property type="entry name" value="Composite domain of metallo-dependent hydrolases"/>
    <property type="match status" value="1"/>
</dbReference>
<dbReference type="PANTHER" id="PTHR11647:SF1">
    <property type="entry name" value="COLLAPSIN RESPONSE MEDIATOR PROTEIN"/>
    <property type="match status" value="1"/>
</dbReference>
<feature type="domain" description="Amidohydrolase 3" evidence="1">
    <location>
        <begin position="47"/>
        <end position="202"/>
    </location>
</feature>
<dbReference type="GO" id="GO:0016812">
    <property type="term" value="F:hydrolase activity, acting on carbon-nitrogen (but not peptide) bonds, in cyclic amides"/>
    <property type="evidence" value="ECO:0007669"/>
    <property type="project" value="TreeGrafter"/>
</dbReference>
<reference evidence="2" key="1">
    <citation type="submission" date="2020-09" db="EMBL/GenBank/DDBJ databases">
        <title>Hoyosella lacisalsi sp. nov., a halotolerant actinobacterium isolated from soil of Lake Gudzhirganskoe.</title>
        <authorList>
            <person name="Yang Q."/>
            <person name="Guo P.Y."/>
            <person name="Liu S.W."/>
            <person name="Li F.N."/>
            <person name="Sun C.H."/>
        </authorList>
    </citation>
    <scope>NUCLEOTIDE SEQUENCE</scope>
    <source>
        <strain evidence="2">G463</strain>
    </source>
</reference>
<organism evidence="2 3">
    <name type="scientific">Lolliginicoccus lacisalsi</name>
    <dbReference type="NCBI Taxonomy" id="2742202"/>
    <lineage>
        <taxon>Bacteria</taxon>
        <taxon>Bacillati</taxon>
        <taxon>Actinomycetota</taxon>
        <taxon>Actinomycetes</taxon>
        <taxon>Mycobacteriales</taxon>
        <taxon>Hoyosellaceae</taxon>
        <taxon>Lolliginicoccus</taxon>
    </lineage>
</organism>
<comment type="caution">
    <text evidence="2">The sequence shown here is derived from an EMBL/GenBank/DDBJ whole genome shotgun (WGS) entry which is preliminary data.</text>
</comment>
<dbReference type="EMBL" id="JACYWE010000001">
    <property type="protein sequence ID" value="MBD8505000.1"/>
    <property type="molecule type" value="Genomic_DNA"/>
</dbReference>
<dbReference type="InterPro" id="IPR032466">
    <property type="entry name" value="Metal_Hydrolase"/>
</dbReference>
<keyword evidence="3" id="KW-1185">Reference proteome</keyword>
<dbReference type="SUPFAM" id="SSF51556">
    <property type="entry name" value="Metallo-dependent hydrolases"/>
    <property type="match status" value="1"/>
</dbReference>
<protein>
    <submittedName>
        <fullName evidence="2">Amidohydrolase family protein</fullName>
    </submittedName>
</protein>
<dbReference type="Pfam" id="PF07969">
    <property type="entry name" value="Amidohydro_3"/>
    <property type="match status" value="1"/>
</dbReference>
<sequence>MDGFDLVIRGGYFFDGTGARPAIRDIGVREGRVAAISAEPLVTEGADVVEAEGLWVMPGLIDVHTHYDAEVLVAPGLSESVRHGVTTVVLGNCSLSTVYASPDDCADLFSRVEALPWDAVHSAVKENQTWADPHSYVEALESRPLGPNVAAFIGHSDIRAAVMGLDRATDPGERPTPAELGRMRAMLADALDAGFVGLSTIRSSFSKLEGVRYPARQLPSTYATWREYRALNRVLRDRGRVHQCTPNAARKAEVGKFFAQSAGRGRAPLKTTMLTAADLKADPKLIWLLTKATALLNRAVASDLRWQHLPVPFEVYADGIDLVVFEEFGSGAAALNVRDVVERGKLVDSEAYRRQFRKDIERRFGPKLWHRDLFDADIVSCPDAEVIGKSFGRVAQERGIHPADAFIDLVVAHGAALRWRTTIANHRPDVLDKIAGNPQIQMGFADSGAHLRNMAFYNAGLRLLKRVKESAENGHEFLSLERAVHRLTGELGDWYGLDAGTLRLGGRADIAVIDPAGLSEASADYAEAVLDGLGGVSRMVNRNDGAVAATIVGGHVAYQYGTFSDGFGTTRGTGAFLRAGLAQSADGGQS</sequence>
<dbReference type="Gene3D" id="3.20.20.140">
    <property type="entry name" value="Metal-dependent hydrolases"/>
    <property type="match status" value="1"/>
</dbReference>
<dbReference type="PANTHER" id="PTHR11647">
    <property type="entry name" value="HYDRANTOINASE/DIHYDROPYRIMIDINASE FAMILY MEMBER"/>
    <property type="match status" value="1"/>
</dbReference>
<dbReference type="GO" id="GO:0005829">
    <property type="term" value="C:cytosol"/>
    <property type="evidence" value="ECO:0007669"/>
    <property type="project" value="TreeGrafter"/>
</dbReference>
<dbReference type="InterPro" id="IPR050378">
    <property type="entry name" value="Metallo-dep_Hydrolases_sf"/>
</dbReference>